<feature type="transmembrane region" description="Helical" evidence="1">
    <location>
        <begin position="392"/>
        <end position="408"/>
    </location>
</feature>
<dbReference type="EMBL" id="FBWC01000027">
    <property type="protein sequence ID" value="CUX56821.1"/>
    <property type="molecule type" value="Genomic_DNA"/>
</dbReference>
<feature type="transmembrane region" description="Helical" evidence="1">
    <location>
        <begin position="420"/>
        <end position="438"/>
    </location>
</feature>
<feature type="transmembrane region" description="Helical" evidence="1">
    <location>
        <begin position="279"/>
        <end position="303"/>
    </location>
</feature>
<reference evidence="2 3" key="1">
    <citation type="submission" date="2016-01" db="EMBL/GenBank/DDBJ databases">
        <authorList>
            <person name="Oliw E.H."/>
        </authorList>
    </citation>
    <scope>NUCLEOTIDE SEQUENCE [LARGE SCALE GENOMIC DNA]</scope>
    <source>
        <strain evidence="2 3">Kerr 14</strain>
    </source>
</reference>
<keyword evidence="1" id="KW-0472">Membrane</keyword>
<dbReference type="PANTHER" id="PTHR37422">
    <property type="entry name" value="TEICHURONIC ACID BIOSYNTHESIS PROTEIN TUAE"/>
    <property type="match status" value="1"/>
</dbReference>
<evidence type="ECO:0000256" key="1">
    <source>
        <dbReference type="SAM" id="Phobius"/>
    </source>
</evidence>
<proteinExistence type="predicted"/>
<feature type="transmembrane region" description="Helical" evidence="1">
    <location>
        <begin position="61"/>
        <end position="81"/>
    </location>
</feature>
<feature type="transmembrane region" description="Helical" evidence="1">
    <location>
        <begin position="88"/>
        <end position="107"/>
    </location>
</feature>
<gene>
    <name evidence="2" type="ORF">AGR4C_Lc50006</name>
</gene>
<dbReference type="PANTHER" id="PTHR37422:SF13">
    <property type="entry name" value="LIPOPOLYSACCHARIDE BIOSYNTHESIS PROTEIN PA4999-RELATED"/>
    <property type="match status" value="1"/>
</dbReference>
<feature type="transmembrane region" description="Helical" evidence="1">
    <location>
        <begin position="143"/>
        <end position="165"/>
    </location>
</feature>
<protein>
    <recommendedName>
        <fullName evidence="4">O-antigen polymerase</fullName>
    </recommendedName>
</protein>
<keyword evidence="1" id="KW-0812">Transmembrane</keyword>
<dbReference type="Proteomes" id="UP000191897">
    <property type="component" value="Unassembled WGS sequence"/>
</dbReference>
<feature type="transmembrane region" description="Helical" evidence="1">
    <location>
        <begin position="365"/>
        <end position="385"/>
    </location>
</feature>
<evidence type="ECO:0008006" key="4">
    <source>
        <dbReference type="Google" id="ProtNLM"/>
    </source>
</evidence>
<accession>A0A1S7RSA7</accession>
<dbReference type="RefSeq" id="WP_003509543.1">
    <property type="nucleotide sequence ID" value="NZ_LT009731.1"/>
</dbReference>
<organism evidence="2 3">
    <name type="scientific">Agrobacterium tumefaciens str. Kerr 14</name>
    <dbReference type="NCBI Taxonomy" id="1183424"/>
    <lineage>
        <taxon>Bacteria</taxon>
        <taxon>Pseudomonadati</taxon>
        <taxon>Pseudomonadota</taxon>
        <taxon>Alphaproteobacteria</taxon>
        <taxon>Hyphomicrobiales</taxon>
        <taxon>Rhizobiaceae</taxon>
        <taxon>Rhizobium/Agrobacterium group</taxon>
        <taxon>Agrobacterium</taxon>
        <taxon>Agrobacterium tumefaciens complex</taxon>
    </lineage>
</organism>
<dbReference type="AlphaFoldDB" id="A0A1S7RSA7"/>
<name>A0A1S7RSA7_AGRTU</name>
<dbReference type="InterPro" id="IPR051533">
    <property type="entry name" value="WaaL-like"/>
</dbReference>
<evidence type="ECO:0000313" key="3">
    <source>
        <dbReference type="Proteomes" id="UP000191897"/>
    </source>
</evidence>
<evidence type="ECO:0000313" key="2">
    <source>
        <dbReference type="EMBL" id="CUX56821.1"/>
    </source>
</evidence>
<feature type="transmembrane region" description="Helical" evidence="1">
    <location>
        <begin position="234"/>
        <end position="267"/>
    </location>
</feature>
<feature type="transmembrane region" description="Helical" evidence="1">
    <location>
        <begin position="119"/>
        <end position="136"/>
    </location>
</feature>
<keyword evidence="1" id="KW-1133">Transmembrane helix</keyword>
<feature type="transmembrane region" description="Helical" evidence="1">
    <location>
        <begin position="30"/>
        <end position="49"/>
    </location>
</feature>
<feature type="transmembrane region" description="Helical" evidence="1">
    <location>
        <begin position="204"/>
        <end position="227"/>
    </location>
</feature>
<sequence>MKKRKNHAASRLPALPGFVLAMPLYPSKTINIPGIFLAIFVFSIGFFIQCNVVTSNIGLRFLNITDMLVLMTLPVIALLYIRCLTPSIALFYLLPLTVLFALTAVFADARGDGEFYTTAMTYFYAVYFLFFAYMLFKENLLQLFCWGMFAGFIAVTILLFLDIVIHDQLASLGLSFMFDEAGVLELAAKGEITPLLLRVEKAGGIWPVGNTAGPAFALAGAAAAYLAERQRRPALFAVFLLIYLASFTLTLNRSGVFAVLAIGLYFYVRNFSVKMLLSTYFGFALCALVIAAVLPLGAFDFAGEVFSKRFLEDSNSSNNLHERWETITGGFQVMFLHPLGIGFTARYEELARIAKIGTPHNGFMATAYASGLGFCMMSAFALFYAIFRKRKIGFFVYSAIGIIIGYQFEELNFNPVFMAHVGLALAYAAIDLDFRLFLKTTVMRMLGTADDARHREEGIVIGNPGLSPLLSDGR</sequence>